<dbReference type="Pfam" id="PF17906">
    <property type="entry name" value="HTH_48"/>
    <property type="match status" value="1"/>
</dbReference>
<keyword evidence="1" id="KW-0479">Metal-binding</keyword>
<dbReference type="PANTHER" id="PTHR46060">
    <property type="entry name" value="MARINER MOS1 TRANSPOSASE-LIKE PROTEIN"/>
    <property type="match status" value="1"/>
</dbReference>
<sequence length="463" mass="53906">MEEQRICIKFCVKNGIKCANVVRILQTAFGDQAMSQNRVFEWYRRFRDGRENTEDDPRSGRPSTAITDKNVEKVKQIVLANRRIIVRELAEEVEASFESCRKILVDVLGVRRLAAKFVPKLLNFYLNDDEFECFCPMTKVQFRKLFAYCDRVPCQGGYRYVSKKDLLTFLCKMRQGLSDDFLKVMFQYPSRQATSMAIATSYCVHKGRHLIKPVLIVAPDGYILDIQGPYFSDSRNNDAAILRNEFVRDAERMTRWFQENDIVIVDRGYRDATELLARLGIENLNTKNAQRWIRLDAEQLLDFPVLTLDFLKNLTVGVYQIKLAASYVQDKLQRDEEEEFQLEMLRDVNRLPQLGLMRVRIFSRFRNATKYQLWISYRPTGDNEVDDGMDNDEHTPIQGYYCTCKSGARTLGTCAHIASVIWFMGYARHQANIRYPSIKLIESIHDAANRQQQRNIVPEVIDV</sequence>
<keyword evidence="1" id="KW-0863">Zinc-finger</keyword>
<keyword evidence="1" id="KW-0862">Zinc</keyword>
<evidence type="ECO:0000256" key="1">
    <source>
        <dbReference type="PROSITE-ProRule" id="PRU00325"/>
    </source>
</evidence>
<dbReference type="InterPro" id="IPR041426">
    <property type="entry name" value="Mos1_HTH"/>
</dbReference>
<proteinExistence type="predicted"/>
<accession>A0A026VUF9</accession>
<feature type="domain" description="SWIM-type" evidence="2">
    <location>
        <begin position="383"/>
        <end position="425"/>
    </location>
</feature>
<keyword evidence="4" id="KW-1185">Reference proteome</keyword>
<evidence type="ECO:0000259" key="2">
    <source>
        <dbReference type="PROSITE" id="PS50966"/>
    </source>
</evidence>
<dbReference type="OrthoDB" id="7537251at2759"/>
<reference evidence="3 4" key="1">
    <citation type="journal article" date="2014" name="Curr. Biol.">
        <title>The genome of the clonal raider ant Cerapachys biroi.</title>
        <authorList>
            <person name="Oxley P.R."/>
            <person name="Ji L."/>
            <person name="Fetter-Pruneda I."/>
            <person name="McKenzie S.K."/>
            <person name="Li C."/>
            <person name="Hu H."/>
            <person name="Zhang G."/>
            <person name="Kronauer D.J."/>
        </authorList>
    </citation>
    <scope>NUCLEOTIDE SEQUENCE [LARGE SCALE GENOMIC DNA]</scope>
</reference>
<dbReference type="Gene3D" id="1.10.10.1450">
    <property type="match status" value="1"/>
</dbReference>
<evidence type="ECO:0000313" key="3">
    <source>
        <dbReference type="EMBL" id="EZA47387.1"/>
    </source>
</evidence>
<protein>
    <recommendedName>
        <fullName evidence="2">SWIM-type domain-containing protein</fullName>
    </recommendedName>
</protein>
<dbReference type="Proteomes" id="UP000053097">
    <property type="component" value="Unassembled WGS sequence"/>
</dbReference>
<dbReference type="PROSITE" id="PS50966">
    <property type="entry name" value="ZF_SWIM"/>
    <property type="match status" value="1"/>
</dbReference>
<dbReference type="InterPro" id="IPR007527">
    <property type="entry name" value="Znf_SWIM"/>
</dbReference>
<name>A0A026VUF9_OOCBI</name>
<dbReference type="PANTHER" id="PTHR46060:SF1">
    <property type="entry name" value="MARINER MOS1 TRANSPOSASE-LIKE PROTEIN"/>
    <property type="match status" value="1"/>
</dbReference>
<dbReference type="InterPro" id="IPR052709">
    <property type="entry name" value="Transposase-MT_Hybrid"/>
</dbReference>
<gene>
    <name evidence="3" type="ORF">X777_16360</name>
</gene>
<dbReference type="AlphaFoldDB" id="A0A026VUF9"/>
<organism evidence="3 4">
    <name type="scientific">Ooceraea biroi</name>
    <name type="common">Clonal raider ant</name>
    <name type="synonym">Cerapachys biroi</name>
    <dbReference type="NCBI Taxonomy" id="2015173"/>
    <lineage>
        <taxon>Eukaryota</taxon>
        <taxon>Metazoa</taxon>
        <taxon>Ecdysozoa</taxon>
        <taxon>Arthropoda</taxon>
        <taxon>Hexapoda</taxon>
        <taxon>Insecta</taxon>
        <taxon>Pterygota</taxon>
        <taxon>Neoptera</taxon>
        <taxon>Endopterygota</taxon>
        <taxon>Hymenoptera</taxon>
        <taxon>Apocrita</taxon>
        <taxon>Aculeata</taxon>
        <taxon>Formicoidea</taxon>
        <taxon>Formicidae</taxon>
        <taxon>Dorylinae</taxon>
        <taxon>Ooceraea</taxon>
    </lineage>
</organism>
<dbReference type="GO" id="GO:0008270">
    <property type="term" value="F:zinc ion binding"/>
    <property type="evidence" value="ECO:0007669"/>
    <property type="project" value="UniProtKB-KW"/>
</dbReference>
<evidence type="ECO:0000313" key="4">
    <source>
        <dbReference type="Proteomes" id="UP000053097"/>
    </source>
</evidence>
<dbReference type="EMBL" id="KK107868">
    <property type="protein sequence ID" value="EZA47387.1"/>
    <property type="molecule type" value="Genomic_DNA"/>
</dbReference>